<sequence>MERTRHPVYSTPKPHTVLSPDVPRSAASSKPRAAPLWLFPSPAELYSALSGKFKQTRQICCSGGRLAVLARGGTSVEVHLLQQRSTGPRKPKYIKLERNMKIYSMDQGAEHMLILSSDGKPFEYNFSIEHARFQCVLQEKSIIQIACGDHHSLALSKGGELFAWGQNLHGQLGVGRIVGSTSTPQIVTHLTGVPLVQISAGEAHSMALSMSGNIYSWGKNDFGQLGLGHTDKTDSPSLVEELDNQEVEFLTCGGSHTALLTKNGQVFTFGAGNYGQLGHNSVQNESRPRLVTELTGNRVTQIACGRDHTLAYVPDLGKVFSFGSGKEGQLGNGRAHNQLIPLPMKLPSKEELKFENCTSDKELIMIAGGNQTILLLYEKENSYVNLRRKIATLNEGTVKRWVADLGTKQWQSTKREIKEIFSSPACLIGSFLRKRITAESMSIHLDLNKARYIFKELMQKDQIANMITTNLSDNLLRNLPLHSPHQEALDIFCLLPEYLVMQDSNNWASLVVLFAEAVCSISDQSSRVLEKNWASLPESTFVKLIHVLKRAILSQQHYWTKSDNSYVHIQALLETMEKLHRVNQTKHKLPENNFHIDELSHLLNFHEAAYRRSCWSMNWEFPEDTSCYVTFSHFPFVFNILSKTKLLNADSELKRSKWSKTFLLFHVKQSAYCSTTPLMAILNLIVRRDNLVDDAFNQLKECKNEDLRKELRVSFSGEFACDLGGVRNEFFHCIFEKMTQPEYGMFMYPEEGSYMWFPVKPKFEGQKYFFFGVLCGLSLFNSNVANIPFPLALFKKLLDQPPSLEDFKELSPVWGKCLQTLLDYEEDDFGEVFHIHFDVPWDKNKVELIPNGEHIMVDQTSKRDYVSKFIDYVFNISVKPIYEEFQRGFYSVCDEEIIEIFHPEELKDVIIGNTDYDWEMFEKNACYEFGYTSSHPTIVMFWKALHKLTLEEKKKFLEFLTGTDRLQIKGLKNMNITFCCLQTWKENDPIRAQTCSNILYLPKYSTMERMEEALQVAINNSRGFGCHLFL</sequence>
<feature type="repeat" description="RCC1" evidence="5">
    <location>
        <begin position="159"/>
        <end position="211"/>
    </location>
</feature>
<gene>
    <name evidence="9" type="primary">HERC5</name>
</gene>
<dbReference type="CTD" id="51191"/>
<dbReference type="Pfam" id="PF00632">
    <property type="entry name" value="HECT"/>
    <property type="match status" value="1"/>
</dbReference>
<dbReference type="InterPro" id="IPR000569">
    <property type="entry name" value="HECT_dom"/>
</dbReference>
<feature type="region of interest" description="Disordered" evidence="6">
    <location>
        <begin position="1"/>
        <end position="26"/>
    </location>
</feature>
<dbReference type="FunFam" id="3.30.2410.10:FF:000003">
    <property type="entry name" value="probable E3 ubiquitin-protein ligase HERC4 isoform X1"/>
    <property type="match status" value="1"/>
</dbReference>
<feature type="repeat" description="RCC1" evidence="5">
    <location>
        <begin position="264"/>
        <end position="315"/>
    </location>
</feature>
<evidence type="ECO:0000256" key="6">
    <source>
        <dbReference type="SAM" id="MobiDB-lite"/>
    </source>
</evidence>
<feature type="active site" description="Glycyl thioester intermediate" evidence="4">
    <location>
        <position position="995"/>
    </location>
</feature>
<dbReference type="Gene3D" id="2.130.10.30">
    <property type="entry name" value="Regulator of chromosome condensation 1/beta-lactamase-inhibitor protein II"/>
    <property type="match status" value="1"/>
</dbReference>
<dbReference type="InterPro" id="IPR009091">
    <property type="entry name" value="RCC1/BLIP-II"/>
</dbReference>
<proteinExistence type="predicted"/>
<evidence type="ECO:0000259" key="7">
    <source>
        <dbReference type="PROSITE" id="PS50237"/>
    </source>
</evidence>
<feature type="domain" description="HECT" evidence="7">
    <location>
        <begin position="703"/>
        <end position="1027"/>
    </location>
</feature>
<dbReference type="GO" id="GO:0016567">
    <property type="term" value="P:protein ubiquitination"/>
    <property type="evidence" value="ECO:0007669"/>
    <property type="project" value="TreeGrafter"/>
</dbReference>
<keyword evidence="1" id="KW-0808">Transferase</keyword>
<feature type="repeat" description="RCC1" evidence="5">
    <location>
        <begin position="317"/>
        <end position="379"/>
    </location>
</feature>
<dbReference type="Gene3D" id="3.90.1750.10">
    <property type="entry name" value="Hect, E3 ligase catalytic domains"/>
    <property type="match status" value="1"/>
</dbReference>
<evidence type="ECO:0000256" key="3">
    <source>
        <dbReference type="ARBA" id="ARBA00022786"/>
    </source>
</evidence>
<dbReference type="PROSITE" id="PS50237">
    <property type="entry name" value="HECT"/>
    <property type="match status" value="1"/>
</dbReference>
<dbReference type="GO" id="GO:0061630">
    <property type="term" value="F:ubiquitin protein ligase activity"/>
    <property type="evidence" value="ECO:0007669"/>
    <property type="project" value="TreeGrafter"/>
</dbReference>
<dbReference type="Gene3D" id="3.30.2160.10">
    <property type="entry name" value="Hect, E3 ligase catalytic domain"/>
    <property type="match status" value="1"/>
</dbReference>
<dbReference type="AlphaFoldDB" id="A0A9B0TP15"/>
<dbReference type="GO" id="GO:0042296">
    <property type="term" value="F:ISG15 transferase activity"/>
    <property type="evidence" value="ECO:0007669"/>
    <property type="project" value="TreeGrafter"/>
</dbReference>
<evidence type="ECO:0000313" key="8">
    <source>
        <dbReference type="Proteomes" id="UP000504623"/>
    </source>
</evidence>
<evidence type="ECO:0000256" key="1">
    <source>
        <dbReference type="ARBA" id="ARBA00022679"/>
    </source>
</evidence>
<dbReference type="GO" id="GO:0016874">
    <property type="term" value="F:ligase activity"/>
    <property type="evidence" value="ECO:0007669"/>
    <property type="project" value="UniProtKB-KW"/>
</dbReference>
<dbReference type="GO" id="GO:0006511">
    <property type="term" value="P:ubiquitin-dependent protein catabolic process"/>
    <property type="evidence" value="ECO:0007669"/>
    <property type="project" value="TreeGrafter"/>
</dbReference>
<dbReference type="GeneID" id="102817910"/>
<evidence type="ECO:0000256" key="4">
    <source>
        <dbReference type="PROSITE-ProRule" id="PRU00104"/>
    </source>
</evidence>
<dbReference type="Gene3D" id="3.30.2410.10">
    <property type="entry name" value="Hect, E3 ligase catalytic domain"/>
    <property type="match status" value="1"/>
</dbReference>
<dbReference type="FunFam" id="2.130.10.30:FF:000025">
    <property type="entry name" value="HECT and RLD domain containing E3 ubiquitin protein ligase 5"/>
    <property type="match status" value="1"/>
</dbReference>
<dbReference type="GO" id="GO:0032020">
    <property type="term" value="P:ISG15-protein conjugation"/>
    <property type="evidence" value="ECO:0007669"/>
    <property type="project" value="TreeGrafter"/>
</dbReference>
<dbReference type="PRINTS" id="PR00633">
    <property type="entry name" value="RCCNDNSATION"/>
</dbReference>
<dbReference type="SMART" id="SM00119">
    <property type="entry name" value="HECTc"/>
    <property type="match status" value="1"/>
</dbReference>
<dbReference type="Pfam" id="PF25390">
    <property type="entry name" value="WD40_RLD"/>
    <property type="match status" value="1"/>
</dbReference>
<dbReference type="CDD" id="cd00078">
    <property type="entry name" value="HECTc"/>
    <property type="match status" value="1"/>
</dbReference>
<keyword evidence="3 4" id="KW-0833">Ubl conjugation pathway</keyword>
<dbReference type="PROSITE" id="PS50012">
    <property type="entry name" value="RCC1_3"/>
    <property type="match status" value="4"/>
</dbReference>
<dbReference type="InterPro" id="IPR000408">
    <property type="entry name" value="Reg_chr_condens"/>
</dbReference>
<keyword evidence="9" id="KW-0436">Ligase</keyword>
<keyword evidence="8" id="KW-1185">Reference proteome</keyword>
<feature type="repeat" description="RCC1" evidence="5">
    <location>
        <begin position="212"/>
        <end position="263"/>
    </location>
</feature>
<evidence type="ECO:0000313" key="9">
    <source>
        <dbReference type="RefSeq" id="XP_006867837.1"/>
    </source>
</evidence>
<evidence type="ECO:0000256" key="5">
    <source>
        <dbReference type="PROSITE-ProRule" id="PRU00235"/>
    </source>
</evidence>
<dbReference type="GO" id="GO:0005737">
    <property type="term" value="C:cytoplasm"/>
    <property type="evidence" value="ECO:0007669"/>
    <property type="project" value="TreeGrafter"/>
</dbReference>
<dbReference type="PANTHER" id="PTHR45622:SF7">
    <property type="entry name" value="E3 ISG15--PROTEIN LIGASE HERC5"/>
    <property type="match status" value="1"/>
</dbReference>
<evidence type="ECO:0000256" key="2">
    <source>
        <dbReference type="ARBA" id="ARBA00022737"/>
    </source>
</evidence>
<protein>
    <submittedName>
        <fullName evidence="9">E3 ISG15--protein ligase HERC5</fullName>
    </submittedName>
</protein>
<dbReference type="PROSITE" id="PS00626">
    <property type="entry name" value="RCC1_2"/>
    <property type="match status" value="2"/>
</dbReference>
<dbReference type="InterPro" id="IPR058923">
    <property type="entry name" value="RCC1-like_dom"/>
</dbReference>
<organism evidence="8 9">
    <name type="scientific">Chrysochloris asiatica</name>
    <name type="common">Cape golden mole</name>
    <dbReference type="NCBI Taxonomy" id="185453"/>
    <lineage>
        <taxon>Eukaryota</taxon>
        <taxon>Metazoa</taxon>
        <taxon>Chordata</taxon>
        <taxon>Craniata</taxon>
        <taxon>Vertebrata</taxon>
        <taxon>Euteleostomi</taxon>
        <taxon>Mammalia</taxon>
        <taxon>Eutheria</taxon>
        <taxon>Afrotheria</taxon>
        <taxon>Chrysochloridae</taxon>
        <taxon>Chrysochlorinae</taxon>
        <taxon>Chrysochloris</taxon>
    </lineage>
</organism>
<keyword evidence="2" id="KW-0677">Repeat</keyword>
<reference evidence="9" key="1">
    <citation type="submission" date="2025-08" db="UniProtKB">
        <authorList>
            <consortium name="RefSeq"/>
        </authorList>
    </citation>
    <scope>IDENTIFICATION</scope>
    <source>
        <tissue evidence="9">Spleen</tissue>
    </source>
</reference>
<dbReference type="Proteomes" id="UP000504623">
    <property type="component" value="Unplaced"/>
</dbReference>
<accession>A0A9B0TP15</accession>
<dbReference type="SUPFAM" id="SSF50985">
    <property type="entry name" value="RCC1/BLIP-II"/>
    <property type="match status" value="1"/>
</dbReference>
<dbReference type="OrthoDB" id="8068875at2759"/>
<dbReference type="SUPFAM" id="SSF56204">
    <property type="entry name" value="Hect, E3 ligase catalytic domain"/>
    <property type="match status" value="1"/>
</dbReference>
<name>A0A9B0TP15_CHRAS</name>
<dbReference type="InterPro" id="IPR051709">
    <property type="entry name" value="Ub-ligase/GTPase-reg"/>
</dbReference>
<dbReference type="RefSeq" id="XP_006867837.1">
    <property type="nucleotide sequence ID" value="XM_006867775.1"/>
</dbReference>
<dbReference type="InterPro" id="IPR035983">
    <property type="entry name" value="Hect_E3_ubiquitin_ligase"/>
</dbReference>
<dbReference type="PANTHER" id="PTHR45622">
    <property type="entry name" value="UBIQUITIN-PROTEIN LIGASE E3A-RELATED"/>
    <property type="match status" value="1"/>
</dbReference>